<gene>
    <name evidence="6" type="ORF">GCM10009559_50100</name>
</gene>
<evidence type="ECO:0000256" key="1">
    <source>
        <dbReference type="ARBA" id="ARBA00001954"/>
    </source>
</evidence>
<dbReference type="RefSeq" id="WP_343944001.1">
    <property type="nucleotide sequence ID" value="NZ_BAAAHP010000154.1"/>
</dbReference>
<dbReference type="InterPro" id="IPR050411">
    <property type="entry name" value="AlphaKG_dependent_hydroxylases"/>
</dbReference>
<protein>
    <recommendedName>
        <fullName evidence="5">TauD/TfdA-like domain-containing protein</fullName>
    </recommendedName>
</protein>
<sequence>MATTDASGRRSGTVRPELKEALDAVGVVPARVDVRESRAVFERDGVVIVPGMPTDPDELVVAAARTLGGRLRALTGIRPQGGTDSPALGLHSDGANVVVDVNGRRVPLREPDEDHLYMLCSAPAPEGGDSVLIDGYALVDRLAEVAPELHAFLTRCDVDYFGGWRTPARGVPATPLVRRLVEWTRGGRRVVRASDYAAPVPREPRWDEHAAFLDEYADVLATAFDCAPRFRLEAGDLMALDNYRFLHGRDGFRGTRELHVLAVRSVDAW</sequence>
<reference evidence="6 7" key="1">
    <citation type="journal article" date="2019" name="Int. J. Syst. Evol. Microbiol.">
        <title>The Global Catalogue of Microorganisms (GCM) 10K type strain sequencing project: providing services to taxonomists for standard genome sequencing and annotation.</title>
        <authorList>
            <consortium name="The Broad Institute Genomics Platform"/>
            <consortium name="The Broad Institute Genome Sequencing Center for Infectious Disease"/>
            <person name="Wu L."/>
            <person name="Ma J."/>
        </authorList>
    </citation>
    <scope>NUCLEOTIDE SEQUENCE [LARGE SCALE GENOMIC DNA]</scope>
    <source>
        <strain evidence="6 7">JCM 11117</strain>
    </source>
</reference>
<evidence type="ECO:0000256" key="4">
    <source>
        <dbReference type="ARBA" id="ARBA00023194"/>
    </source>
</evidence>
<dbReference type="PANTHER" id="PTHR10696">
    <property type="entry name" value="GAMMA-BUTYROBETAINE HYDROXYLASE-RELATED"/>
    <property type="match status" value="1"/>
</dbReference>
<evidence type="ECO:0000313" key="7">
    <source>
        <dbReference type="Proteomes" id="UP001499967"/>
    </source>
</evidence>
<comment type="cofactor">
    <cofactor evidence="1">
        <name>Fe(2+)</name>
        <dbReference type="ChEBI" id="CHEBI:29033"/>
    </cofactor>
</comment>
<dbReference type="SUPFAM" id="SSF51197">
    <property type="entry name" value="Clavaminate synthase-like"/>
    <property type="match status" value="1"/>
</dbReference>
<accession>A0ABN1N6P9</accession>
<dbReference type="Pfam" id="PF02668">
    <property type="entry name" value="TauD"/>
    <property type="match status" value="1"/>
</dbReference>
<evidence type="ECO:0000256" key="3">
    <source>
        <dbReference type="ARBA" id="ARBA00023004"/>
    </source>
</evidence>
<keyword evidence="4" id="KW-0045">Antibiotic biosynthesis</keyword>
<dbReference type="PANTHER" id="PTHR10696:SF56">
    <property type="entry name" value="TAUD_TFDA-LIKE DOMAIN-CONTAINING PROTEIN"/>
    <property type="match status" value="1"/>
</dbReference>
<comment type="caution">
    <text evidence="6">The sequence shown here is derived from an EMBL/GenBank/DDBJ whole genome shotgun (WGS) entry which is preliminary data.</text>
</comment>
<organism evidence="6 7">
    <name type="scientific">Pseudonocardia zijingensis</name>
    <dbReference type="NCBI Taxonomy" id="153376"/>
    <lineage>
        <taxon>Bacteria</taxon>
        <taxon>Bacillati</taxon>
        <taxon>Actinomycetota</taxon>
        <taxon>Actinomycetes</taxon>
        <taxon>Pseudonocardiales</taxon>
        <taxon>Pseudonocardiaceae</taxon>
        <taxon>Pseudonocardia</taxon>
    </lineage>
</organism>
<dbReference type="EMBL" id="BAAAHP010000154">
    <property type="protein sequence ID" value="GAA0895199.1"/>
    <property type="molecule type" value="Genomic_DNA"/>
</dbReference>
<keyword evidence="7" id="KW-1185">Reference proteome</keyword>
<keyword evidence="2" id="KW-0560">Oxidoreductase</keyword>
<feature type="domain" description="TauD/TfdA-like" evidence="5">
    <location>
        <begin position="32"/>
        <end position="260"/>
    </location>
</feature>
<proteinExistence type="predicted"/>
<evidence type="ECO:0000259" key="5">
    <source>
        <dbReference type="Pfam" id="PF02668"/>
    </source>
</evidence>
<dbReference type="Proteomes" id="UP001499967">
    <property type="component" value="Unassembled WGS sequence"/>
</dbReference>
<evidence type="ECO:0000256" key="2">
    <source>
        <dbReference type="ARBA" id="ARBA00023002"/>
    </source>
</evidence>
<dbReference type="InterPro" id="IPR003819">
    <property type="entry name" value="TauD/TfdA-like"/>
</dbReference>
<dbReference type="Gene3D" id="3.60.130.10">
    <property type="entry name" value="Clavaminate synthase-like"/>
    <property type="match status" value="1"/>
</dbReference>
<name>A0ABN1N6P9_9PSEU</name>
<keyword evidence="3" id="KW-0408">Iron</keyword>
<evidence type="ECO:0000313" key="6">
    <source>
        <dbReference type="EMBL" id="GAA0895199.1"/>
    </source>
</evidence>
<dbReference type="InterPro" id="IPR042098">
    <property type="entry name" value="TauD-like_sf"/>
</dbReference>